<feature type="compositionally biased region" description="Basic and acidic residues" evidence="2">
    <location>
        <begin position="305"/>
        <end position="329"/>
    </location>
</feature>
<reference evidence="5 6" key="1">
    <citation type="journal article" date="2023" name="BMC Biol.">
        <title>The compact genome of the sponge Oopsacas minuta (Hexactinellida) is lacking key metazoan core genes.</title>
        <authorList>
            <person name="Santini S."/>
            <person name="Schenkelaars Q."/>
            <person name="Jourda C."/>
            <person name="Duchesne M."/>
            <person name="Belahbib H."/>
            <person name="Rocher C."/>
            <person name="Selva M."/>
            <person name="Riesgo A."/>
            <person name="Vervoort M."/>
            <person name="Leys S.P."/>
            <person name="Kodjabachian L."/>
            <person name="Le Bivic A."/>
            <person name="Borchiellini C."/>
            <person name="Claverie J.M."/>
            <person name="Renard E."/>
        </authorList>
    </citation>
    <scope>NUCLEOTIDE SEQUENCE [LARGE SCALE GENOMIC DNA]</scope>
    <source>
        <strain evidence="5">SPO-2</strain>
    </source>
</reference>
<dbReference type="InterPro" id="IPR002466">
    <property type="entry name" value="A_deamin"/>
</dbReference>
<accession>A0AAV7JF59</accession>
<dbReference type="EMBL" id="JAKMXF010000343">
    <property type="protein sequence ID" value="KAI6647288.1"/>
    <property type="molecule type" value="Genomic_DNA"/>
</dbReference>
<feature type="region of interest" description="Disordered" evidence="2">
    <location>
        <begin position="65"/>
        <end position="100"/>
    </location>
</feature>
<protein>
    <submittedName>
        <fullName evidence="5">Double-stranded RNA-specific adenosine deaminase</fullName>
    </submittedName>
</protein>
<dbReference type="InterPro" id="IPR014720">
    <property type="entry name" value="dsRBD_dom"/>
</dbReference>
<feature type="compositionally biased region" description="Polar residues" evidence="2">
    <location>
        <begin position="201"/>
        <end position="219"/>
    </location>
</feature>
<dbReference type="GO" id="GO:0003725">
    <property type="term" value="F:double-stranded RNA binding"/>
    <property type="evidence" value="ECO:0007669"/>
    <property type="project" value="TreeGrafter"/>
</dbReference>
<dbReference type="GO" id="GO:0006396">
    <property type="term" value="P:RNA processing"/>
    <property type="evidence" value="ECO:0007669"/>
    <property type="project" value="InterPro"/>
</dbReference>
<dbReference type="Pfam" id="PF02137">
    <property type="entry name" value="A_deamin"/>
    <property type="match status" value="1"/>
</dbReference>
<dbReference type="Pfam" id="PF00035">
    <property type="entry name" value="dsrm"/>
    <property type="match status" value="1"/>
</dbReference>
<keyword evidence="1" id="KW-0694">RNA-binding</keyword>
<organism evidence="5 6">
    <name type="scientific">Oopsacas minuta</name>
    <dbReference type="NCBI Taxonomy" id="111878"/>
    <lineage>
        <taxon>Eukaryota</taxon>
        <taxon>Metazoa</taxon>
        <taxon>Porifera</taxon>
        <taxon>Hexactinellida</taxon>
        <taxon>Hexasterophora</taxon>
        <taxon>Lyssacinosida</taxon>
        <taxon>Leucopsacidae</taxon>
        <taxon>Oopsacas</taxon>
    </lineage>
</organism>
<evidence type="ECO:0000259" key="4">
    <source>
        <dbReference type="PROSITE" id="PS50141"/>
    </source>
</evidence>
<evidence type="ECO:0000256" key="1">
    <source>
        <dbReference type="PROSITE-ProRule" id="PRU00266"/>
    </source>
</evidence>
<dbReference type="SMART" id="SM00552">
    <property type="entry name" value="ADEAMc"/>
    <property type="match status" value="1"/>
</dbReference>
<dbReference type="GO" id="GO:0008251">
    <property type="term" value="F:tRNA-specific adenosine deaminase activity"/>
    <property type="evidence" value="ECO:0007669"/>
    <property type="project" value="TreeGrafter"/>
</dbReference>
<dbReference type="PROSITE" id="PS50137">
    <property type="entry name" value="DS_RBD"/>
    <property type="match status" value="1"/>
</dbReference>
<dbReference type="GO" id="GO:0005730">
    <property type="term" value="C:nucleolus"/>
    <property type="evidence" value="ECO:0007669"/>
    <property type="project" value="TreeGrafter"/>
</dbReference>
<evidence type="ECO:0000313" key="6">
    <source>
        <dbReference type="Proteomes" id="UP001165289"/>
    </source>
</evidence>
<dbReference type="GO" id="GO:0003726">
    <property type="term" value="F:double-stranded RNA adenosine deaminase activity"/>
    <property type="evidence" value="ECO:0007669"/>
    <property type="project" value="TreeGrafter"/>
</dbReference>
<keyword evidence="6" id="KW-1185">Reference proteome</keyword>
<feature type="domain" description="A to I editase" evidence="4">
    <location>
        <begin position="597"/>
        <end position="933"/>
    </location>
</feature>
<dbReference type="GO" id="GO:0005737">
    <property type="term" value="C:cytoplasm"/>
    <property type="evidence" value="ECO:0007669"/>
    <property type="project" value="TreeGrafter"/>
</dbReference>
<feature type="region of interest" description="Disordered" evidence="2">
    <location>
        <begin position="298"/>
        <end position="336"/>
    </location>
</feature>
<feature type="region of interest" description="Disordered" evidence="2">
    <location>
        <begin position="160"/>
        <end position="247"/>
    </location>
</feature>
<gene>
    <name evidence="5" type="ORF">LOD99_12285</name>
</gene>
<evidence type="ECO:0000259" key="3">
    <source>
        <dbReference type="PROSITE" id="PS50137"/>
    </source>
</evidence>
<dbReference type="PANTHER" id="PTHR10910:SF107">
    <property type="entry name" value="DOUBLE-STRANDED RNA-SPECIFIC ADENOSINE DEAMINASE"/>
    <property type="match status" value="1"/>
</dbReference>
<dbReference type="Proteomes" id="UP001165289">
    <property type="component" value="Unassembled WGS sequence"/>
</dbReference>
<dbReference type="PROSITE" id="PS50141">
    <property type="entry name" value="A_DEAMIN_EDITASE"/>
    <property type="match status" value="1"/>
</dbReference>
<dbReference type="Gene3D" id="3.30.160.20">
    <property type="match status" value="1"/>
</dbReference>
<proteinExistence type="predicted"/>
<dbReference type="SUPFAM" id="SSF54768">
    <property type="entry name" value="dsRNA-binding domain-like"/>
    <property type="match status" value="1"/>
</dbReference>
<dbReference type="AlphaFoldDB" id="A0AAV7JF59"/>
<evidence type="ECO:0000256" key="2">
    <source>
        <dbReference type="SAM" id="MobiDB-lite"/>
    </source>
</evidence>
<evidence type="ECO:0000313" key="5">
    <source>
        <dbReference type="EMBL" id="KAI6647288.1"/>
    </source>
</evidence>
<dbReference type="GO" id="GO:0006382">
    <property type="term" value="P:adenosine to inosine editing"/>
    <property type="evidence" value="ECO:0007669"/>
    <property type="project" value="TreeGrafter"/>
</dbReference>
<dbReference type="SMART" id="SM00358">
    <property type="entry name" value="DSRM"/>
    <property type="match status" value="1"/>
</dbReference>
<comment type="caution">
    <text evidence="5">The sequence shown here is derived from an EMBL/GenBank/DDBJ whole genome shotgun (WGS) entry which is preliminary data.</text>
</comment>
<name>A0AAV7JF59_9METZ</name>
<dbReference type="PANTHER" id="PTHR10910">
    <property type="entry name" value="EUKARYOTE SPECIFIC DSRNA BINDING PROTEIN"/>
    <property type="match status" value="1"/>
</dbReference>
<feature type="compositionally biased region" description="Basic and acidic residues" evidence="2">
    <location>
        <begin position="176"/>
        <end position="185"/>
    </location>
</feature>
<sequence length="935" mass="105175">MATESTSEANDDSLIIVHVYGLPDEKTDGFKIKTEAEPINTNTMKDTVGKPIAPSDFLKQFHPFGEENKSLNTPKFSSRDITTDSMASKPRAPYFHTPRPHLSMRPPVVIQTHNNINSPLARPIPPQNNIRVLHQPNVCQPNFQTTHRQQQPPIHQVTRNVDQGRAPSRTPLAPHELIKGRKDQPRPSFPKSHQLIPPVVVQQQSNESSHPMEHSSTWNRGPLPPHEFLRSTGQIKHNPRPNFQRSHKTIDSTSLIHTSSYTPPIDRGMSRVPLAPHQLINKTGLSTRFTSNNAHIQFPTPPVHRSADHEHSRSRSYTETHQISREVRPTARQHARTVPLAPHEILQAPTSSQQTPSQILPKNSIRQQIIDYLRSESIAQTALKISKDINQQKLEVQVILDSLTQQSIVFIANTTRPSTYSINSSSPVSPYTQQKRPLSLTESNLVSNNSKRIDTTAKDFNMDPVSLLAHLCSRDRIPLIYQVVDSQQKGSKVEFVMEVHVGDKKYTASGSNKKNAKKDVSDIALKDMLVHGHTNVDLKMISYVGQVHLANFHSEIAARSQEFFLYLISHVPEAQTGRKVFACIFLETPDNQFQIVSVGSGTRCCAGSVISCSGDVIHDTHAEIMARRALIRYLMHNLKGYYNQESSGDMFEEGDYSLSIRDGFKFHLYISHAPCGDSAIFVRSDLENTECHPDGSHNPTRTNKNQGLLRTKIEEGEGTLPCDDIPQTVDGILRGSRVRVMSCSDKVGRWNVVGLQGALLSNFIEPVYLSSITLGTLYHHGHLSRAVCCRFQHPDLVDHLHPPFRVVHPLLGTVPGNEEIKRHVGKASTGSLNWTPFDENPEFLDGGTGRPTSKFILKLDQLNSKSRLSKVSFLKEFRELCYLSGHDYLLDLNYRACKDEARSYQQTKQSLLHFCKKVEFGVWTSMPREVDEFTV</sequence>
<feature type="domain" description="DRBM" evidence="3">
    <location>
        <begin position="463"/>
        <end position="530"/>
    </location>
</feature>